<gene>
    <name evidence="2" type="ORF">Lfee_1205</name>
    <name evidence="4" type="ORF">NCTC11978_00701</name>
    <name evidence="3" type="ORF">NCTC12022_00898</name>
</gene>
<protein>
    <submittedName>
        <fullName evidence="3">Uncharacterized protein conserved in bacteria (DUF2065)</fullName>
    </submittedName>
</protein>
<evidence type="ECO:0000313" key="6">
    <source>
        <dbReference type="Proteomes" id="UP000251942"/>
    </source>
</evidence>
<dbReference type="Pfam" id="PF09838">
    <property type="entry name" value="DUF2065"/>
    <property type="match status" value="1"/>
</dbReference>
<dbReference type="EMBL" id="UGNY01000001">
    <property type="protein sequence ID" value="STX37533.1"/>
    <property type="molecule type" value="Genomic_DNA"/>
</dbReference>
<evidence type="ECO:0000313" key="7">
    <source>
        <dbReference type="Proteomes" id="UP000254033"/>
    </source>
</evidence>
<evidence type="ECO:0000313" key="3">
    <source>
        <dbReference type="EMBL" id="SPX60182.1"/>
    </source>
</evidence>
<proteinExistence type="predicted"/>
<dbReference type="Proteomes" id="UP000054698">
    <property type="component" value="Unassembled WGS sequence"/>
</dbReference>
<dbReference type="OrthoDB" id="9182237at2"/>
<keyword evidence="1" id="KW-0472">Membrane</keyword>
<dbReference type="EMBL" id="LNYB01000032">
    <property type="protein sequence ID" value="KTD01266.1"/>
    <property type="molecule type" value="Genomic_DNA"/>
</dbReference>
<organism evidence="2 5">
    <name type="scientific">Legionella feeleii</name>
    <dbReference type="NCBI Taxonomy" id="453"/>
    <lineage>
        <taxon>Bacteria</taxon>
        <taxon>Pseudomonadati</taxon>
        <taxon>Pseudomonadota</taxon>
        <taxon>Gammaproteobacteria</taxon>
        <taxon>Legionellales</taxon>
        <taxon>Legionellaceae</taxon>
        <taxon>Legionella</taxon>
    </lineage>
</organism>
<keyword evidence="1" id="KW-0812">Transmembrane</keyword>
<dbReference type="PANTHER" id="PTHR38602">
    <property type="entry name" value="INNER MEMBRANE PROTEIN-RELATED"/>
    <property type="match status" value="1"/>
</dbReference>
<evidence type="ECO:0000256" key="1">
    <source>
        <dbReference type="SAM" id="Phobius"/>
    </source>
</evidence>
<feature type="transmembrane region" description="Helical" evidence="1">
    <location>
        <begin position="44"/>
        <end position="64"/>
    </location>
</feature>
<dbReference type="RefSeq" id="WP_058444897.1">
    <property type="nucleotide sequence ID" value="NZ_CAAAHT010000027.1"/>
</dbReference>
<keyword evidence="5" id="KW-1185">Reference proteome</keyword>
<reference evidence="2 5" key="1">
    <citation type="submission" date="2015-11" db="EMBL/GenBank/DDBJ databases">
        <title>Genomic analysis of 38 Legionella species identifies large and diverse effector repertoires.</title>
        <authorList>
            <person name="Burstein D."/>
            <person name="Amaro F."/>
            <person name="Zusman T."/>
            <person name="Lifshitz Z."/>
            <person name="Cohen O."/>
            <person name="Gilbert J.A."/>
            <person name="Pupko T."/>
            <person name="Shuman H.A."/>
            <person name="Segal G."/>
        </authorList>
    </citation>
    <scope>NUCLEOTIDE SEQUENCE [LARGE SCALE GENOMIC DNA]</scope>
    <source>
        <strain evidence="2 5">WO-44C</strain>
    </source>
</reference>
<dbReference type="Proteomes" id="UP000251942">
    <property type="component" value="Unassembled WGS sequence"/>
</dbReference>
<dbReference type="Proteomes" id="UP000254033">
    <property type="component" value="Unassembled WGS sequence"/>
</dbReference>
<accession>A0A0W0TZI8</accession>
<dbReference type="PATRIC" id="fig|453.4.peg.1299"/>
<dbReference type="PANTHER" id="PTHR38602:SF1">
    <property type="entry name" value="INNER MEMBRANE PROTEIN"/>
    <property type="match status" value="1"/>
</dbReference>
<name>A0A0W0TZI8_9GAMM</name>
<feature type="transmembrane region" description="Helical" evidence="1">
    <location>
        <begin position="6"/>
        <end position="23"/>
    </location>
</feature>
<sequence>MLINFLSAIALVFVFEGLMPFTSPERWKQLLRKIIGQDEKILRLTGFFSMLVGVVLLTVVHQFAE</sequence>
<dbReference type="EMBL" id="UASS01000007">
    <property type="protein sequence ID" value="SPX60182.1"/>
    <property type="molecule type" value="Genomic_DNA"/>
</dbReference>
<dbReference type="STRING" id="453.Lfee_1205"/>
<dbReference type="AlphaFoldDB" id="A0A0W0TZI8"/>
<evidence type="ECO:0000313" key="2">
    <source>
        <dbReference type="EMBL" id="KTD01266.1"/>
    </source>
</evidence>
<reference evidence="6 7" key="2">
    <citation type="submission" date="2018-06" db="EMBL/GenBank/DDBJ databases">
        <authorList>
            <consortium name="Pathogen Informatics"/>
            <person name="Doyle S."/>
        </authorList>
    </citation>
    <scope>NUCLEOTIDE SEQUENCE [LARGE SCALE GENOMIC DNA]</scope>
    <source>
        <strain evidence="4 7">NCTC11978</strain>
        <strain evidence="3 6">NCTC12022</strain>
    </source>
</reference>
<keyword evidence="1" id="KW-1133">Transmembrane helix</keyword>
<evidence type="ECO:0000313" key="4">
    <source>
        <dbReference type="EMBL" id="STX37533.1"/>
    </source>
</evidence>
<dbReference type="InterPro" id="IPR019201">
    <property type="entry name" value="DUF2065"/>
</dbReference>
<evidence type="ECO:0000313" key="5">
    <source>
        <dbReference type="Proteomes" id="UP000054698"/>
    </source>
</evidence>